<protein>
    <submittedName>
        <fullName evidence="1">Uncharacterized protein</fullName>
    </submittedName>
</protein>
<keyword evidence="2" id="KW-1185">Reference proteome</keyword>
<gene>
    <name evidence="1" type="ORF">BN134_1931</name>
</gene>
<sequence>MAEIFYFRKVAPSGHRLLRYLFLLPAYSLYLNSNNNSHLIIKCV</sequence>
<accession>A0ABP1W6N9</accession>
<dbReference type="Proteomes" id="UP000009342">
    <property type="component" value="Unassembled WGS sequence"/>
</dbReference>
<evidence type="ECO:0000313" key="1">
    <source>
        <dbReference type="EMBL" id="CCJ81193.1"/>
    </source>
</evidence>
<reference evidence="2" key="1">
    <citation type="journal article" date="2012" name="PLoS ONE">
        <title>Comparative analysis of genome sequences covering the seven cronobacter species.</title>
        <authorList>
            <person name="Joseph S."/>
            <person name="Desai P."/>
            <person name="Ji Y."/>
            <person name="Cummings C.A."/>
            <person name="Shih R."/>
            <person name="Degoricija L."/>
            <person name="Rico A."/>
            <person name="Brzoska P."/>
            <person name="Hamby S.E."/>
            <person name="Masood N."/>
            <person name="Hariri S."/>
            <person name="Sonbol H."/>
            <person name="Chuzhanova N."/>
            <person name="McClelland M."/>
            <person name="Furtado M.R."/>
            <person name="Forsythe S.J."/>
        </authorList>
    </citation>
    <scope>NUCLEOTIDE SEQUENCE [LARGE SCALE GENOMIC DNA]</scope>
    <source>
        <strain evidence="2">1210</strain>
    </source>
</reference>
<comment type="caution">
    <text evidence="1">The sequence shown here is derived from an EMBL/GenBank/DDBJ whole genome shotgun (WGS) entry which is preliminary data.</text>
</comment>
<evidence type="ECO:0000313" key="2">
    <source>
        <dbReference type="Proteomes" id="UP000009342"/>
    </source>
</evidence>
<dbReference type="EMBL" id="CAKZ01000091">
    <property type="protein sequence ID" value="CCJ81193.1"/>
    <property type="molecule type" value="Genomic_DNA"/>
</dbReference>
<name>A0ABP1W6N9_9ENTR</name>
<organism evidence="1 2">
    <name type="scientific">Cronobacter dublinensis 1210</name>
    <dbReference type="NCBI Taxonomy" id="1208656"/>
    <lineage>
        <taxon>Bacteria</taxon>
        <taxon>Pseudomonadati</taxon>
        <taxon>Pseudomonadota</taxon>
        <taxon>Gammaproteobacteria</taxon>
        <taxon>Enterobacterales</taxon>
        <taxon>Enterobacteriaceae</taxon>
        <taxon>Cronobacter</taxon>
    </lineage>
</organism>
<proteinExistence type="predicted"/>